<reference evidence="1" key="1">
    <citation type="submission" date="2022-09" db="EMBL/GenBank/DDBJ databases">
        <title>Intensive care unit water sources are persistently colonized with multi-drug resistant bacteria and are the site of extensive horizontal gene transfer of antibiotic resistance genes.</title>
        <authorList>
            <person name="Diorio-Toth L."/>
        </authorList>
    </citation>
    <scope>NUCLEOTIDE SEQUENCE</scope>
    <source>
        <strain evidence="1">GD03686</strain>
    </source>
</reference>
<sequence length="127" mass="14023">MEKTGMYDAGRLKKYFQSTHRFAQPAGFLWLWISGKCSPGSMKKLSTLGSTELSTDCVQIHVACDGDGISAHHAGLAESTLRRVRLICCKNYFLTVRLVAMTCNFVYLFSKTPTNIADASGCLCIFL</sequence>
<dbReference type="AlphaFoldDB" id="A0AA42W029"/>
<evidence type="ECO:0000313" key="1">
    <source>
        <dbReference type="EMBL" id="MDH2004008.1"/>
    </source>
</evidence>
<dbReference type="Proteomes" id="UP001161294">
    <property type="component" value="Unassembled WGS sequence"/>
</dbReference>
<organism evidence="1 2">
    <name type="scientific">Comamonas aquatica</name>
    <dbReference type="NCBI Taxonomy" id="225991"/>
    <lineage>
        <taxon>Bacteria</taxon>
        <taxon>Pseudomonadati</taxon>
        <taxon>Pseudomonadota</taxon>
        <taxon>Betaproteobacteria</taxon>
        <taxon>Burkholderiales</taxon>
        <taxon>Comamonadaceae</taxon>
        <taxon>Comamonas</taxon>
    </lineage>
</organism>
<comment type="caution">
    <text evidence="1">The sequence shown here is derived from an EMBL/GenBank/DDBJ whole genome shotgun (WGS) entry which is preliminary data.</text>
</comment>
<name>A0AA42W029_9BURK</name>
<accession>A0AA42W029</accession>
<gene>
    <name evidence="1" type="ORF">N5J23_00340</name>
</gene>
<protein>
    <submittedName>
        <fullName evidence="1">Uncharacterized protein</fullName>
    </submittedName>
</protein>
<evidence type="ECO:0000313" key="2">
    <source>
        <dbReference type="Proteomes" id="UP001161294"/>
    </source>
</evidence>
<dbReference type="EMBL" id="JAOCJW010000001">
    <property type="protein sequence ID" value="MDH2004008.1"/>
    <property type="molecule type" value="Genomic_DNA"/>
</dbReference>
<dbReference type="RefSeq" id="WP_279851266.1">
    <property type="nucleotide sequence ID" value="NZ_JAOCFF010000001.1"/>
</dbReference>
<proteinExistence type="predicted"/>